<comment type="caution">
    <text evidence="2">The sequence shown here is derived from an EMBL/GenBank/DDBJ whole genome shotgun (WGS) entry which is preliminary data.</text>
</comment>
<sequence>MAGSAGRRRVEPDPDVDSSTDEGAEIIKFTLSLYDKARDHQDQLTEAERQLFLNRGDVVAKALGSPDFLTTEEIHQACGWSPPDVVRPNIQHATGGRLSTPAELFRKVKDALENGQFDTAINDEAACLIVYSFYALEVSPPRRFEEPHGIPGLRIPLVEVRSLPSYDPPQPSAATLMAAQDQARRKRIARELSDSMASAEEQFRQGVISEQDLVRRVFSIKEDMMRNIDPSSLTRYRPEPPNNAPFQLISLGVPLPSLTDRVGSGLWPAAHGAVGGFDLFHPDTDFHRGDAANRAVLLWAARAEDQKDVYRARAEAKRREAWAEFEKNCPARTLNQPIGFWEVLARWEALTDEQRGLYEQRSRQVSRDKTRNVPFCVSEKYYTIETGDDCNSLAFANNVSSADVVDAAQAVGTVISGCSGLPCITISARAGIRDVKLYNRWLDPSCDNLHEPNTTLSHVVRISPVGGAYVPGTATSTSGIPHRGSVRTSPIAAAPPKKAPAHYNPNSTSVSPNTTRLSTSACTAEEGINMYGLCEHITLSVPF</sequence>
<gene>
    <name evidence="2" type="ORF">N658DRAFT_521147</name>
</gene>
<accession>A0AAN6Q952</accession>
<protein>
    <submittedName>
        <fullName evidence="2">Uncharacterized protein</fullName>
    </submittedName>
</protein>
<organism evidence="2 3">
    <name type="scientific">Parathielavia hyrcaniae</name>
    <dbReference type="NCBI Taxonomy" id="113614"/>
    <lineage>
        <taxon>Eukaryota</taxon>
        <taxon>Fungi</taxon>
        <taxon>Dikarya</taxon>
        <taxon>Ascomycota</taxon>
        <taxon>Pezizomycotina</taxon>
        <taxon>Sordariomycetes</taxon>
        <taxon>Sordariomycetidae</taxon>
        <taxon>Sordariales</taxon>
        <taxon>Chaetomiaceae</taxon>
        <taxon>Parathielavia</taxon>
    </lineage>
</organism>
<feature type="compositionally biased region" description="Acidic residues" evidence="1">
    <location>
        <begin position="13"/>
        <end position="22"/>
    </location>
</feature>
<proteinExistence type="predicted"/>
<evidence type="ECO:0000313" key="3">
    <source>
        <dbReference type="Proteomes" id="UP001305647"/>
    </source>
</evidence>
<feature type="region of interest" description="Disordered" evidence="1">
    <location>
        <begin position="474"/>
        <end position="515"/>
    </location>
</feature>
<dbReference type="AlphaFoldDB" id="A0AAN6Q952"/>
<dbReference type="Proteomes" id="UP001305647">
    <property type="component" value="Unassembled WGS sequence"/>
</dbReference>
<feature type="region of interest" description="Disordered" evidence="1">
    <location>
        <begin position="1"/>
        <end position="22"/>
    </location>
</feature>
<keyword evidence="3" id="KW-1185">Reference proteome</keyword>
<feature type="compositionally biased region" description="Polar residues" evidence="1">
    <location>
        <begin position="504"/>
        <end position="515"/>
    </location>
</feature>
<name>A0AAN6Q952_9PEZI</name>
<reference evidence="2" key="2">
    <citation type="submission" date="2023-05" db="EMBL/GenBank/DDBJ databases">
        <authorList>
            <consortium name="Lawrence Berkeley National Laboratory"/>
            <person name="Steindorff A."/>
            <person name="Hensen N."/>
            <person name="Bonometti L."/>
            <person name="Westerberg I."/>
            <person name="Brannstrom I.O."/>
            <person name="Guillou S."/>
            <person name="Cros-Aarteil S."/>
            <person name="Calhoun S."/>
            <person name="Haridas S."/>
            <person name="Kuo A."/>
            <person name="Mondo S."/>
            <person name="Pangilinan J."/>
            <person name="Riley R."/>
            <person name="Labutti K."/>
            <person name="Andreopoulos B."/>
            <person name="Lipzen A."/>
            <person name="Chen C."/>
            <person name="Yanf M."/>
            <person name="Daum C."/>
            <person name="Ng V."/>
            <person name="Clum A."/>
            <person name="Ohm R."/>
            <person name="Martin F."/>
            <person name="Silar P."/>
            <person name="Natvig D."/>
            <person name="Lalanne C."/>
            <person name="Gautier V."/>
            <person name="Ament-Velasquez S.L."/>
            <person name="Kruys A."/>
            <person name="Hutchinson M.I."/>
            <person name="Powell A.J."/>
            <person name="Barry K."/>
            <person name="Miller A.N."/>
            <person name="Grigoriev I.V."/>
            <person name="Debuchy R."/>
            <person name="Gladieux P."/>
            <person name="Thoren M.H."/>
            <person name="Johannesson H."/>
        </authorList>
    </citation>
    <scope>NUCLEOTIDE SEQUENCE</scope>
    <source>
        <strain evidence="2">CBS 757.83</strain>
    </source>
</reference>
<evidence type="ECO:0000256" key="1">
    <source>
        <dbReference type="SAM" id="MobiDB-lite"/>
    </source>
</evidence>
<evidence type="ECO:0000313" key="2">
    <source>
        <dbReference type="EMBL" id="KAK4104494.1"/>
    </source>
</evidence>
<reference evidence="2" key="1">
    <citation type="journal article" date="2023" name="Mol. Phylogenet. Evol.">
        <title>Genome-scale phylogeny and comparative genomics of the fungal order Sordariales.</title>
        <authorList>
            <person name="Hensen N."/>
            <person name="Bonometti L."/>
            <person name="Westerberg I."/>
            <person name="Brannstrom I.O."/>
            <person name="Guillou S."/>
            <person name="Cros-Aarteil S."/>
            <person name="Calhoun S."/>
            <person name="Haridas S."/>
            <person name="Kuo A."/>
            <person name="Mondo S."/>
            <person name="Pangilinan J."/>
            <person name="Riley R."/>
            <person name="LaButti K."/>
            <person name="Andreopoulos B."/>
            <person name="Lipzen A."/>
            <person name="Chen C."/>
            <person name="Yan M."/>
            <person name="Daum C."/>
            <person name="Ng V."/>
            <person name="Clum A."/>
            <person name="Steindorff A."/>
            <person name="Ohm R.A."/>
            <person name="Martin F."/>
            <person name="Silar P."/>
            <person name="Natvig D.O."/>
            <person name="Lalanne C."/>
            <person name="Gautier V."/>
            <person name="Ament-Velasquez S.L."/>
            <person name="Kruys A."/>
            <person name="Hutchinson M.I."/>
            <person name="Powell A.J."/>
            <person name="Barry K."/>
            <person name="Miller A.N."/>
            <person name="Grigoriev I.V."/>
            <person name="Debuchy R."/>
            <person name="Gladieux P."/>
            <person name="Hiltunen Thoren M."/>
            <person name="Johannesson H."/>
        </authorList>
    </citation>
    <scope>NUCLEOTIDE SEQUENCE</scope>
    <source>
        <strain evidence="2">CBS 757.83</strain>
    </source>
</reference>
<dbReference type="EMBL" id="MU863626">
    <property type="protein sequence ID" value="KAK4104494.1"/>
    <property type="molecule type" value="Genomic_DNA"/>
</dbReference>